<evidence type="ECO:0000256" key="1">
    <source>
        <dbReference type="SAM" id="Phobius"/>
    </source>
</evidence>
<dbReference type="GeneID" id="28894197"/>
<reference evidence="2 3" key="1">
    <citation type="journal article" date="2016" name="Fungal Biol.">
        <title>The genome of Xylona heveae provides a window into fungal endophytism.</title>
        <authorList>
            <person name="Gazis R."/>
            <person name="Kuo A."/>
            <person name="Riley R."/>
            <person name="LaButti K."/>
            <person name="Lipzen A."/>
            <person name="Lin J."/>
            <person name="Amirebrahimi M."/>
            <person name="Hesse C.N."/>
            <person name="Spatafora J.W."/>
            <person name="Henrissat B."/>
            <person name="Hainaut M."/>
            <person name="Grigoriev I.V."/>
            <person name="Hibbett D.S."/>
        </authorList>
    </citation>
    <scope>NUCLEOTIDE SEQUENCE [LARGE SCALE GENOMIC DNA]</scope>
    <source>
        <strain evidence="2 3">TC161</strain>
    </source>
</reference>
<sequence>MIWEIPAIANPCISFSVSFFVQQGPLLIPPIENFPPFLSLIREWPKHCRRLMPPNRVRSPFFLVSRFPGAAKLCCWKCVVCVCVCVGDPPSPSSLSSSSSALPFVVGRHPSTLCLPSHIVPLPLFIFLLFRFTLPPSLDGNPPHLLIPPLLQCSPFFFFFAANNHLLLFHPLLFFIFVLLCCSGGSRRG</sequence>
<name>A0A165GR43_XYLHT</name>
<proteinExistence type="predicted"/>
<evidence type="ECO:0000313" key="2">
    <source>
        <dbReference type="EMBL" id="KZF22489.1"/>
    </source>
</evidence>
<feature type="transmembrane region" description="Helical" evidence="1">
    <location>
        <begin position="168"/>
        <end position="186"/>
    </location>
</feature>
<gene>
    <name evidence="2" type="ORF">L228DRAFT_127110</name>
</gene>
<dbReference type="EMBL" id="KV407458">
    <property type="protein sequence ID" value="KZF22489.1"/>
    <property type="molecule type" value="Genomic_DNA"/>
</dbReference>
<dbReference type="InParanoid" id="A0A165GR43"/>
<feature type="transmembrane region" description="Helical" evidence="1">
    <location>
        <begin position="115"/>
        <end position="133"/>
    </location>
</feature>
<keyword evidence="1" id="KW-1133">Transmembrane helix</keyword>
<evidence type="ECO:0000313" key="3">
    <source>
        <dbReference type="Proteomes" id="UP000076632"/>
    </source>
</evidence>
<dbReference type="RefSeq" id="XP_018188044.1">
    <property type="nucleotide sequence ID" value="XM_018329060.1"/>
</dbReference>
<dbReference type="Proteomes" id="UP000076632">
    <property type="component" value="Unassembled WGS sequence"/>
</dbReference>
<keyword evidence="3" id="KW-1185">Reference proteome</keyword>
<accession>A0A165GR43</accession>
<protein>
    <submittedName>
        <fullName evidence="2">Uncharacterized protein</fullName>
    </submittedName>
</protein>
<keyword evidence="1" id="KW-0812">Transmembrane</keyword>
<organism evidence="2 3">
    <name type="scientific">Xylona heveae (strain CBS 132557 / TC161)</name>
    <dbReference type="NCBI Taxonomy" id="1328760"/>
    <lineage>
        <taxon>Eukaryota</taxon>
        <taxon>Fungi</taxon>
        <taxon>Dikarya</taxon>
        <taxon>Ascomycota</taxon>
        <taxon>Pezizomycotina</taxon>
        <taxon>Xylonomycetes</taxon>
        <taxon>Xylonales</taxon>
        <taxon>Xylonaceae</taxon>
        <taxon>Xylona</taxon>
    </lineage>
</organism>
<keyword evidence="1" id="KW-0472">Membrane</keyword>
<dbReference type="AlphaFoldDB" id="A0A165GR43"/>